<dbReference type="EMBL" id="CP159837">
    <property type="protein sequence ID" value="XCM37707.1"/>
    <property type="molecule type" value="Genomic_DNA"/>
</dbReference>
<accession>A0AAU8JGX0</accession>
<gene>
    <name evidence="1" type="ORF">ABWT76_000492</name>
</gene>
<dbReference type="AlphaFoldDB" id="A0AAU8JGX0"/>
<sequence>MTVQYFSWGCLLGTKKAAIKAKVPPIKPFAQRAGWHYNSHRGKFFPLRLANNPAAVPTAQ</sequence>
<protein>
    <submittedName>
        <fullName evidence="1">Uncharacterized protein</fullName>
    </submittedName>
</protein>
<dbReference type="RefSeq" id="WP_156331937.1">
    <property type="nucleotide sequence ID" value="NZ_CP159837.1"/>
</dbReference>
<name>A0AAU8JGX0_9CYAN</name>
<evidence type="ECO:0000313" key="1">
    <source>
        <dbReference type="EMBL" id="XCM37707.1"/>
    </source>
</evidence>
<organism evidence="1">
    <name type="scientific">Planktothricoides raciborskii GIHE-MW2</name>
    <dbReference type="NCBI Taxonomy" id="2792601"/>
    <lineage>
        <taxon>Bacteria</taxon>
        <taxon>Bacillati</taxon>
        <taxon>Cyanobacteriota</taxon>
        <taxon>Cyanophyceae</taxon>
        <taxon>Oscillatoriophycideae</taxon>
        <taxon>Oscillatoriales</taxon>
        <taxon>Oscillatoriaceae</taxon>
        <taxon>Planktothricoides</taxon>
    </lineage>
</organism>
<reference evidence="1" key="1">
    <citation type="submission" date="2024-07" db="EMBL/GenBank/DDBJ databases">
        <authorList>
            <person name="Kim Y.J."/>
            <person name="Jeong J.Y."/>
        </authorList>
    </citation>
    <scope>NUCLEOTIDE SEQUENCE</scope>
    <source>
        <strain evidence="1">GIHE-MW2</strain>
    </source>
</reference>
<proteinExistence type="predicted"/>